<feature type="domain" description="RDD" evidence="8">
    <location>
        <begin position="132"/>
        <end position="289"/>
    </location>
</feature>
<evidence type="ECO:0000256" key="3">
    <source>
        <dbReference type="ARBA" id="ARBA00022692"/>
    </source>
</evidence>
<protein>
    <submittedName>
        <fullName evidence="9">RDD family protein</fullName>
    </submittedName>
</protein>
<keyword evidence="10" id="KW-1185">Reference proteome</keyword>
<comment type="subcellular location">
    <subcellularLocation>
        <location evidence="1">Cell membrane</location>
        <topology evidence="1">Multi-pass membrane protein</topology>
    </subcellularLocation>
</comment>
<evidence type="ECO:0000256" key="5">
    <source>
        <dbReference type="ARBA" id="ARBA00023136"/>
    </source>
</evidence>
<sequence>MTEPPQNTEPPEDSEAPPRREAPEQGWASPDAPDAQAQPDVPAPAEPADDRPPPYQGVYGAPQGRPQPVFTPPAGYPAPGSGQAGYGQGPGAQQAPYGQAPHPQAPDGQAPYGPGAGYGTPSFAPGDPGAPASRGLRFAAGLIDRFIVGLFNVPVVLFAIRWDRLREVADSGQSLDNPLDAYDLPRLAVGYAVAMLLGVAYYTVQHAVWGKTIGKRAVGIRVVRADDRTAASWGQIIARQGFVFLADAITTALTLLVPFGGLFGFVALLDNAWILWDRDRRAVHDAVAGTVVVRAPAWAPDPYART</sequence>
<evidence type="ECO:0000256" key="4">
    <source>
        <dbReference type="ARBA" id="ARBA00022989"/>
    </source>
</evidence>
<evidence type="ECO:0000256" key="1">
    <source>
        <dbReference type="ARBA" id="ARBA00004651"/>
    </source>
</evidence>
<evidence type="ECO:0000256" key="7">
    <source>
        <dbReference type="SAM" id="Phobius"/>
    </source>
</evidence>
<feature type="transmembrane region" description="Helical" evidence="7">
    <location>
        <begin position="184"/>
        <end position="204"/>
    </location>
</feature>
<proteinExistence type="predicted"/>
<feature type="compositionally biased region" description="Low complexity" evidence="6">
    <location>
        <begin position="91"/>
        <end position="113"/>
    </location>
</feature>
<feature type="region of interest" description="Disordered" evidence="6">
    <location>
        <begin position="1"/>
        <end position="128"/>
    </location>
</feature>
<evidence type="ECO:0000259" key="8">
    <source>
        <dbReference type="Pfam" id="PF06271"/>
    </source>
</evidence>
<gene>
    <name evidence="9" type="ORF">J4557_04245</name>
</gene>
<dbReference type="Pfam" id="PF06271">
    <property type="entry name" value="RDD"/>
    <property type="match status" value="1"/>
</dbReference>
<feature type="compositionally biased region" description="Low complexity" evidence="6">
    <location>
        <begin position="28"/>
        <end position="40"/>
    </location>
</feature>
<keyword evidence="5 7" id="KW-0472">Membrane</keyword>
<name>A0ABS3QRW9_9ACTN</name>
<keyword evidence="2" id="KW-1003">Cell membrane</keyword>
<dbReference type="InterPro" id="IPR051791">
    <property type="entry name" value="Pra-immunoreactive"/>
</dbReference>
<feature type="transmembrane region" description="Helical" evidence="7">
    <location>
        <begin position="142"/>
        <end position="162"/>
    </location>
</feature>
<keyword evidence="3 7" id="KW-0812">Transmembrane</keyword>
<dbReference type="PANTHER" id="PTHR36115">
    <property type="entry name" value="PROLINE-RICH ANTIGEN HOMOLOG-RELATED"/>
    <property type="match status" value="1"/>
</dbReference>
<reference evidence="9 10" key="1">
    <citation type="submission" date="2021-03" db="EMBL/GenBank/DDBJ databases">
        <authorList>
            <person name="Kanchanasin P."/>
            <person name="Saeng-In P."/>
            <person name="Phongsopitanun W."/>
            <person name="Yuki M."/>
            <person name="Kudo T."/>
            <person name="Ohkuma M."/>
            <person name="Tanasupawat S."/>
        </authorList>
    </citation>
    <scope>NUCLEOTIDE SEQUENCE [LARGE SCALE GENOMIC DNA]</scope>
    <source>
        <strain evidence="9 10">L46</strain>
    </source>
</reference>
<dbReference type="InterPro" id="IPR010432">
    <property type="entry name" value="RDD"/>
</dbReference>
<evidence type="ECO:0000256" key="6">
    <source>
        <dbReference type="SAM" id="MobiDB-lite"/>
    </source>
</evidence>
<dbReference type="EMBL" id="JAGEOK010000002">
    <property type="protein sequence ID" value="MBO2436725.1"/>
    <property type="molecule type" value="Genomic_DNA"/>
</dbReference>
<comment type="caution">
    <text evidence="9">The sequence shown here is derived from an EMBL/GenBank/DDBJ whole genome shotgun (WGS) entry which is preliminary data.</text>
</comment>
<evidence type="ECO:0000313" key="10">
    <source>
        <dbReference type="Proteomes" id="UP000666915"/>
    </source>
</evidence>
<dbReference type="Proteomes" id="UP000666915">
    <property type="component" value="Unassembled WGS sequence"/>
</dbReference>
<keyword evidence="4 7" id="KW-1133">Transmembrane helix</keyword>
<dbReference type="RefSeq" id="WP_208264995.1">
    <property type="nucleotide sequence ID" value="NZ_BAAAGM010000001.1"/>
</dbReference>
<feature type="transmembrane region" description="Helical" evidence="7">
    <location>
        <begin position="242"/>
        <end position="269"/>
    </location>
</feature>
<dbReference type="PANTHER" id="PTHR36115:SF4">
    <property type="entry name" value="MEMBRANE PROTEIN"/>
    <property type="match status" value="1"/>
</dbReference>
<organism evidence="9 10">
    <name type="scientific">Actinomadura nitritigenes</name>
    <dbReference type="NCBI Taxonomy" id="134602"/>
    <lineage>
        <taxon>Bacteria</taxon>
        <taxon>Bacillati</taxon>
        <taxon>Actinomycetota</taxon>
        <taxon>Actinomycetes</taxon>
        <taxon>Streptosporangiales</taxon>
        <taxon>Thermomonosporaceae</taxon>
        <taxon>Actinomadura</taxon>
    </lineage>
</organism>
<evidence type="ECO:0000313" key="9">
    <source>
        <dbReference type="EMBL" id="MBO2436725.1"/>
    </source>
</evidence>
<accession>A0ABS3QRW9</accession>
<evidence type="ECO:0000256" key="2">
    <source>
        <dbReference type="ARBA" id="ARBA00022475"/>
    </source>
</evidence>